<evidence type="ECO:0000259" key="4">
    <source>
        <dbReference type="PROSITE" id="PS50995"/>
    </source>
</evidence>
<evidence type="ECO:0000313" key="5">
    <source>
        <dbReference type="EMBL" id="EOL42671.1"/>
    </source>
</evidence>
<evidence type="ECO:0000313" key="6">
    <source>
        <dbReference type="Proteomes" id="UP000013785"/>
    </source>
</evidence>
<dbReference type="PANTHER" id="PTHR42756:SF2">
    <property type="entry name" value="MARR FAMILY REGULATORY PROTEIN"/>
    <property type="match status" value="1"/>
</dbReference>
<feature type="domain" description="HTH marR-type" evidence="4">
    <location>
        <begin position="1"/>
        <end position="133"/>
    </location>
</feature>
<dbReference type="PATRIC" id="fig|1158610.3.peg.3007"/>
<dbReference type="InterPro" id="IPR036390">
    <property type="entry name" value="WH_DNA-bd_sf"/>
</dbReference>
<dbReference type="InterPro" id="IPR036388">
    <property type="entry name" value="WH-like_DNA-bd_sf"/>
</dbReference>
<comment type="caution">
    <text evidence="5">The sequence shown here is derived from an EMBL/GenBank/DDBJ whole genome shotgun (WGS) entry which is preliminary data.</text>
</comment>
<dbReference type="GO" id="GO:0003700">
    <property type="term" value="F:DNA-binding transcription factor activity"/>
    <property type="evidence" value="ECO:0007669"/>
    <property type="project" value="InterPro"/>
</dbReference>
<dbReference type="STRING" id="154621.RV11_GL002994"/>
<dbReference type="InterPro" id="IPR023187">
    <property type="entry name" value="Tscrpt_reg_MarR-type_CS"/>
</dbReference>
<name>R3W522_9ENTE</name>
<proteinExistence type="predicted"/>
<evidence type="ECO:0000256" key="3">
    <source>
        <dbReference type="ARBA" id="ARBA00023163"/>
    </source>
</evidence>
<dbReference type="EMBL" id="AJAT01000017">
    <property type="protein sequence ID" value="EOL42671.1"/>
    <property type="molecule type" value="Genomic_DNA"/>
</dbReference>
<accession>R3W522</accession>
<keyword evidence="3" id="KW-0804">Transcription</keyword>
<dbReference type="eggNOG" id="COG1846">
    <property type="taxonomic scope" value="Bacteria"/>
</dbReference>
<dbReference type="AlphaFoldDB" id="R3W522"/>
<dbReference type="OrthoDB" id="6462103at2"/>
<dbReference type="Gene3D" id="1.10.10.10">
    <property type="entry name" value="Winged helix-like DNA-binding domain superfamily/Winged helix DNA-binding domain"/>
    <property type="match status" value="1"/>
</dbReference>
<dbReference type="HOGENOM" id="CLU_083287_18_0_9"/>
<dbReference type="Pfam" id="PF01047">
    <property type="entry name" value="MarR"/>
    <property type="match status" value="1"/>
</dbReference>
<dbReference type="SUPFAM" id="SSF46785">
    <property type="entry name" value="Winged helix' DNA-binding domain"/>
    <property type="match status" value="1"/>
</dbReference>
<keyword evidence="2" id="KW-0238">DNA-binding</keyword>
<dbReference type="Proteomes" id="UP000013785">
    <property type="component" value="Unassembled WGS sequence"/>
</dbReference>
<protein>
    <recommendedName>
        <fullName evidence="4">HTH marR-type domain-containing protein</fullName>
    </recommendedName>
</protein>
<dbReference type="InterPro" id="IPR000835">
    <property type="entry name" value="HTH_MarR-typ"/>
</dbReference>
<dbReference type="PRINTS" id="PR00598">
    <property type="entry name" value="HTHMARR"/>
</dbReference>
<dbReference type="PANTHER" id="PTHR42756">
    <property type="entry name" value="TRANSCRIPTIONAL REGULATOR, MARR"/>
    <property type="match status" value="1"/>
</dbReference>
<dbReference type="RefSeq" id="WP_010769658.1">
    <property type="nucleotide sequence ID" value="NZ_ASWE01000001.1"/>
</dbReference>
<dbReference type="PROSITE" id="PS50995">
    <property type="entry name" value="HTH_MARR_2"/>
    <property type="match status" value="1"/>
</dbReference>
<keyword evidence="1" id="KW-0805">Transcription regulation</keyword>
<reference evidence="5 6" key="1">
    <citation type="submission" date="2013-02" db="EMBL/GenBank/DDBJ databases">
        <title>The Genome Sequence of Enterococcus phoeniculicola BAA-412.</title>
        <authorList>
            <consortium name="The Broad Institute Genome Sequencing Platform"/>
            <consortium name="The Broad Institute Genome Sequencing Center for Infectious Disease"/>
            <person name="Earl A.M."/>
            <person name="Gilmore M.S."/>
            <person name="Lebreton F."/>
            <person name="Walker B."/>
            <person name="Young S.K."/>
            <person name="Zeng Q."/>
            <person name="Gargeya S."/>
            <person name="Fitzgerald M."/>
            <person name="Haas B."/>
            <person name="Abouelleil A."/>
            <person name="Alvarado L."/>
            <person name="Arachchi H.M."/>
            <person name="Berlin A.M."/>
            <person name="Chapman S.B."/>
            <person name="Dewar J."/>
            <person name="Goldberg J."/>
            <person name="Griggs A."/>
            <person name="Gujja S."/>
            <person name="Hansen M."/>
            <person name="Howarth C."/>
            <person name="Imamovic A."/>
            <person name="Larimer J."/>
            <person name="McCowan C."/>
            <person name="Murphy C."/>
            <person name="Neiman D."/>
            <person name="Pearson M."/>
            <person name="Priest M."/>
            <person name="Roberts A."/>
            <person name="Saif S."/>
            <person name="Shea T."/>
            <person name="Sisk P."/>
            <person name="Sykes S."/>
            <person name="Wortman J."/>
            <person name="Nusbaum C."/>
            <person name="Birren B."/>
        </authorList>
    </citation>
    <scope>NUCLEOTIDE SEQUENCE [LARGE SCALE GENOMIC DNA]</scope>
    <source>
        <strain evidence="5 6">ATCC BAA-412</strain>
    </source>
</reference>
<gene>
    <name evidence="5" type="ORF">UC3_03024</name>
</gene>
<dbReference type="SMART" id="SM00347">
    <property type="entry name" value="HTH_MARR"/>
    <property type="match status" value="1"/>
</dbReference>
<keyword evidence="6" id="KW-1185">Reference proteome</keyword>
<organism evidence="5 6">
    <name type="scientific">Enterococcus phoeniculicola ATCC BAA-412</name>
    <dbReference type="NCBI Taxonomy" id="1158610"/>
    <lineage>
        <taxon>Bacteria</taxon>
        <taxon>Bacillati</taxon>
        <taxon>Bacillota</taxon>
        <taxon>Bacilli</taxon>
        <taxon>Lactobacillales</taxon>
        <taxon>Enterococcaceae</taxon>
        <taxon>Enterococcus</taxon>
    </lineage>
</organism>
<dbReference type="GO" id="GO:0003677">
    <property type="term" value="F:DNA binding"/>
    <property type="evidence" value="ECO:0007669"/>
    <property type="project" value="UniProtKB-KW"/>
</dbReference>
<evidence type="ECO:0000256" key="2">
    <source>
        <dbReference type="ARBA" id="ARBA00023125"/>
    </source>
</evidence>
<sequence>MSELLREIGMISRALEDISNKEFKELHLNKGQYVYLARIVEHPGIINDSLAECTRSDRTSVAKSVKNLEKEGLVRKESDVENKKIRRLYATNKGVDLYQILAREERYSEKKAIAGLTIKEQNQLLSLLKHVNQNVTDDWLYVKSGKKRTY</sequence>
<dbReference type="PROSITE" id="PS01117">
    <property type="entry name" value="HTH_MARR_1"/>
    <property type="match status" value="1"/>
</dbReference>
<evidence type="ECO:0000256" key="1">
    <source>
        <dbReference type="ARBA" id="ARBA00023015"/>
    </source>
</evidence>